<gene>
    <name evidence="2" type="ORF">ACFQPE_08445</name>
</gene>
<dbReference type="GeneID" id="79316527"/>
<keyword evidence="1" id="KW-1133">Transmembrane helix</keyword>
<reference evidence="2 3" key="1">
    <citation type="journal article" date="2019" name="Int. J. Syst. Evol. Microbiol.">
        <title>The Global Catalogue of Microorganisms (GCM) 10K type strain sequencing project: providing services to taxonomists for standard genome sequencing and annotation.</title>
        <authorList>
            <consortium name="The Broad Institute Genomics Platform"/>
            <consortium name="The Broad Institute Genome Sequencing Center for Infectious Disease"/>
            <person name="Wu L."/>
            <person name="Ma J."/>
        </authorList>
    </citation>
    <scope>NUCLEOTIDE SEQUENCE [LARGE SCALE GENOMIC DNA]</scope>
    <source>
        <strain evidence="2 3">PSR21</strain>
    </source>
</reference>
<name>A0ABD6A947_9EURY</name>
<protein>
    <submittedName>
        <fullName evidence="2">Uncharacterized protein</fullName>
    </submittedName>
</protein>
<proteinExistence type="predicted"/>
<accession>A0ABD6A947</accession>
<evidence type="ECO:0000256" key="1">
    <source>
        <dbReference type="SAM" id="Phobius"/>
    </source>
</evidence>
<keyword evidence="1" id="KW-0472">Membrane</keyword>
<feature type="transmembrane region" description="Helical" evidence="1">
    <location>
        <begin position="25"/>
        <end position="44"/>
    </location>
</feature>
<evidence type="ECO:0000313" key="3">
    <source>
        <dbReference type="Proteomes" id="UP001596547"/>
    </source>
</evidence>
<organism evidence="2 3">
    <name type="scientific">Halomarina halobia</name>
    <dbReference type="NCBI Taxonomy" id="3033386"/>
    <lineage>
        <taxon>Archaea</taxon>
        <taxon>Methanobacteriati</taxon>
        <taxon>Methanobacteriota</taxon>
        <taxon>Stenosarchaea group</taxon>
        <taxon>Halobacteria</taxon>
        <taxon>Halobacteriales</taxon>
        <taxon>Natronomonadaceae</taxon>
        <taxon>Halomarina</taxon>
    </lineage>
</organism>
<keyword evidence="1" id="KW-0812">Transmembrane</keyword>
<sequence length="60" mass="6091">MTTLLLVSTACAVVAVYVYRGEAVPLWATATFGLATLASVARVFGESALKAARSADGGSK</sequence>
<dbReference type="AlphaFoldDB" id="A0ABD6A947"/>
<dbReference type="EMBL" id="JBHTBF010000002">
    <property type="protein sequence ID" value="MFC7316821.1"/>
    <property type="molecule type" value="Genomic_DNA"/>
</dbReference>
<dbReference type="Proteomes" id="UP001596547">
    <property type="component" value="Unassembled WGS sequence"/>
</dbReference>
<dbReference type="RefSeq" id="WP_276303916.1">
    <property type="nucleotide sequence ID" value="NZ_CP119992.1"/>
</dbReference>
<keyword evidence="3" id="KW-1185">Reference proteome</keyword>
<comment type="caution">
    <text evidence="2">The sequence shown here is derived from an EMBL/GenBank/DDBJ whole genome shotgun (WGS) entry which is preliminary data.</text>
</comment>
<evidence type="ECO:0000313" key="2">
    <source>
        <dbReference type="EMBL" id="MFC7316821.1"/>
    </source>
</evidence>